<feature type="region of interest" description="Disordered" evidence="1">
    <location>
        <begin position="172"/>
        <end position="196"/>
    </location>
</feature>
<dbReference type="GO" id="GO:0016567">
    <property type="term" value="P:protein ubiquitination"/>
    <property type="evidence" value="ECO:0007669"/>
    <property type="project" value="UniProtKB-UniPathway"/>
</dbReference>
<dbReference type="UniPathway" id="UPA00143"/>
<dbReference type="Proteomes" id="UP001189122">
    <property type="component" value="Unassembled WGS sequence"/>
</dbReference>
<dbReference type="AlphaFoldDB" id="A0A7I8J342"/>
<sequence>MDYLPSMASLSGLYLYLLSSRHLRSFHLLALLRGCLLLVFHALFFPPPLPLPLPGHPPPPPPAAPPLGLSGDEGSTYAGRALSHLLTVVTRIPANSRKYELLRGLADRLLEENLLCGSAAAAAIGGAALAHAFSRTTRRLEAAAARLQGPGRRPDGSMEGILTGVRSRLRRWVDRPEEKAPPQAGAAAGDGDDGAEDAAEKLAAEALWLAEKMAPAAPLARRWRRGRGGGPGKGLLSSSPRLQAALVRISG</sequence>
<dbReference type="EMBL" id="LR743595">
    <property type="protein sequence ID" value="CAA2624977.1"/>
    <property type="molecule type" value="Genomic_DNA"/>
</dbReference>
<protein>
    <submittedName>
        <fullName evidence="2">Uncharacterized protein</fullName>
    </submittedName>
</protein>
<keyword evidence="3" id="KW-1185">Reference proteome</keyword>
<name>A0A7I8J342_SPIIN</name>
<evidence type="ECO:0000313" key="2">
    <source>
        <dbReference type="EMBL" id="CAA2624977.1"/>
    </source>
</evidence>
<evidence type="ECO:0000256" key="1">
    <source>
        <dbReference type="SAM" id="MobiDB-lite"/>
    </source>
</evidence>
<proteinExistence type="predicted"/>
<organism evidence="2">
    <name type="scientific">Spirodela intermedia</name>
    <name type="common">Intermediate duckweed</name>
    <dbReference type="NCBI Taxonomy" id="51605"/>
    <lineage>
        <taxon>Eukaryota</taxon>
        <taxon>Viridiplantae</taxon>
        <taxon>Streptophyta</taxon>
        <taxon>Embryophyta</taxon>
        <taxon>Tracheophyta</taxon>
        <taxon>Spermatophyta</taxon>
        <taxon>Magnoliopsida</taxon>
        <taxon>Liliopsida</taxon>
        <taxon>Araceae</taxon>
        <taxon>Lemnoideae</taxon>
        <taxon>Spirodela</taxon>
    </lineage>
</organism>
<accession>A0A7I8J342</accession>
<evidence type="ECO:0000313" key="3">
    <source>
        <dbReference type="Proteomes" id="UP001189122"/>
    </source>
</evidence>
<gene>
    <name evidence="2" type="ORF">SI7747_08010781</name>
</gene>
<dbReference type="EMBL" id="CACRZD030000008">
    <property type="protein sequence ID" value="CAA6664392.1"/>
    <property type="molecule type" value="Genomic_DNA"/>
</dbReference>
<reference evidence="2 3" key="1">
    <citation type="submission" date="2019-12" db="EMBL/GenBank/DDBJ databases">
        <authorList>
            <person name="Scholz U."/>
            <person name="Mascher M."/>
            <person name="Fiebig A."/>
        </authorList>
    </citation>
    <scope>NUCLEOTIDE SEQUENCE</scope>
</reference>
<feature type="region of interest" description="Disordered" evidence="1">
    <location>
        <begin position="220"/>
        <end position="239"/>
    </location>
</feature>